<evidence type="ECO:0000259" key="1">
    <source>
        <dbReference type="Pfam" id="PF18765"/>
    </source>
</evidence>
<dbReference type="AlphaFoldDB" id="A0A1X7KPS2"/>
<protein>
    <submittedName>
        <fullName evidence="2">Type I restriction enzyme, S subunit</fullName>
    </submittedName>
</protein>
<dbReference type="SUPFAM" id="SSF81301">
    <property type="entry name" value="Nucleotidyltransferase"/>
    <property type="match status" value="1"/>
</dbReference>
<evidence type="ECO:0000313" key="3">
    <source>
        <dbReference type="Proteomes" id="UP000193355"/>
    </source>
</evidence>
<proteinExistence type="predicted"/>
<dbReference type="EMBL" id="FXBB01000033">
    <property type="protein sequence ID" value="SMG43167.1"/>
    <property type="molecule type" value="Genomic_DNA"/>
</dbReference>
<gene>
    <name evidence="2" type="ORF">SAMN06275492_1333</name>
</gene>
<dbReference type="Pfam" id="PF18765">
    <property type="entry name" value="Polbeta"/>
    <property type="match status" value="1"/>
</dbReference>
<dbReference type="Gene3D" id="3.30.460.10">
    <property type="entry name" value="Beta Polymerase, domain 2"/>
    <property type="match status" value="1"/>
</dbReference>
<dbReference type="OrthoDB" id="9808659at2"/>
<dbReference type="InterPro" id="IPR043519">
    <property type="entry name" value="NT_sf"/>
</dbReference>
<keyword evidence="3" id="KW-1185">Reference proteome</keyword>
<dbReference type="RefSeq" id="WP_085545303.1">
    <property type="nucleotide sequence ID" value="NZ_FXBB01000033.1"/>
</dbReference>
<accession>A0A1X7KPS2</accession>
<evidence type="ECO:0000313" key="2">
    <source>
        <dbReference type="EMBL" id="SMG43167.1"/>
    </source>
</evidence>
<reference evidence="3" key="1">
    <citation type="submission" date="2017-04" db="EMBL/GenBank/DDBJ databases">
        <authorList>
            <person name="Varghese N."/>
            <person name="Submissions S."/>
        </authorList>
    </citation>
    <scope>NUCLEOTIDE SEQUENCE [LARGE SCALE GENOMIC DNA]</scope>
    <source>
        <strain evidence="3">USBA 82</strain>
    </source>
</reference>
<dbReference type="CDD" id="cd05403">
    <property type="entry name" value="NT_KNTase_like"/>
    <property type="match status" value="1"/>
</dbReference>
<dbReference type="STRING" id="561720.SAMN06275492_1333"/>
<dbReference type="InterPro" id="IPR041633">
    <property type="entry name" value="Polbeta"/>
</dbReference>
<organism evidence="2 3">
    <name type="scientific">Dethiosulfovibrio salsuginis</name>
    <dbReference type="NCBI Taxonomy" id="561720"/>
    <lineage>
        <taxon>Bacteria</taxon>
        <taxon>Thermotogati</taxon>
        <taxon>Synergistota</taxon>
        <taxon>Synergistia</taxon>
        <taxon>Synergistales</taxon>
        <taxon>Dethiosulfovibrionaceae</taxon>
        <taxon>Dethiosulfovibrio</taxon>
    </lineage>
</organism>
<dbReference type="Proteomes" id="UP000193355">
    <property type="component" value="Unassembled WGS sequence"/>
</dbReference>
<feature type="domain" description="Polymerase beta nucleotidyltransferase" evidence="1">
    <location>
        <begin position="18"/>
        <end position="102"/>
    </location>
</feature>
<name>A0A1X7KPS2_9BACT</name>
<sequence length="109" mass="12755">MNNGELRDIDITPSQREQIVRLLGRYLPNTEVWVYGSRVSFTARLYSDLDMVVFASEEQVDSVFDLKEAFEESSLPFRVDLFVWDNLPERFHDNIKKNYVVLQKSGFSS</sequence>